<dbReference type="Pfam" id="PF25164">
    <property type="entry name" value="CoiA_N"/>
    <property type="match status" value="1"/>
</dbReference>
<geneLocation type="plasmid" evidence="2 3">
    <name>unnamed</name>
</geneLocation>
<proteinExistence type="predicted"/>
<dbReference type="EMBL" id="CP041407">
    <property type="protein sequence ID" value="QOP46774.1"/>
    <property type="molecule type" value="Genomic_DNA"/>
</dbReference>
<feature type="domain" description="Competence protein CoiA-like N-terminal" evidence="1">
    <location>
        <begin position="28"/>
        <end position="66"/>
    </location>
</feature>
<name>A0A7M1BAP6_9BACT</name>
<evidence type="ECO:0000259" key="1">
    <source>
        <dbReference type="Pfam" id="PF25164"/>
    </source>
</evidence>
<dbReference type="InterPro" id="IPR057253">
    <property type="entry name" value="CoiA-like_N"/>
</dbReference>
<gene>
    <name evidence="2" type="ORF">FM071_10385</name>
</gene>
<protein>
    <recommendedName>
        <fullName evidence="1">Competence protein CoiA-like N-terminal domain-containing protein</fullName>
    </recommendedName>
</protein>
<evidence type="ECO:0000313" key="2">
    <source>
        <dbReference type="EMBL" id="QOP46774.1"/>
    </source>
</evidence>
<sequence>MKNQHNHRYALDENGLLIDVFSLSDKNRGQSTPFFCCSCGSRMGTRMGSKNTWHFYHISNTTNCSYEGYLHYVAKEIFASTYKQCIQEGIPFGLLLPVEKKCIKYSKLIDGAICVSDDLELFDISKVFDTVDIEKPHDGFVPDILLSSSYSKDVVFVEIAVTHKCDSKKIESGSRIIELNISSEGELFGLKKHEIDTSDPAVSIYNFQKKTIETECEIECSRDVSIFTVNKSNICGRDNIKMSNLEDITKRRDLQCLIIDSEIYEGMMNYENNIFNAYKQGIEISNCNLCRHVSGRGSGLLHCNILNKRAFENDALRCKEYEVDSELISSIEPSKSIYIYSDKAKENETGVFKNEQAQQHKEVVKSEEERLIRPVLPFFEE</sequence>
<organism evidence="2 3">
    <name type="scientific">Sulfurimonas paralvinellae</name>
    <dbReference type="NCBI Taxonomy" id="317658"/>
    <lineage>
        <taxon>Bacteria</taxon>
        <taxon>Pseudomonadati</taxon>
        <taxon>Campylobacterota</taxon>
        <taxon>Epsilonproteobacteria</taxon>
        <taxon>Campylobacterales</taxon>
        <taxon>Sulfurimonadaceae</taxon>
        <taxon>Sulfurimonas</taxon>
    </lineage>
</organism>
<dbReference type="AlphaFoldDB" id="A0A7M1BAP6"/>
<accession>A0A7M1BAP6</accession>
<dbReference type="Proteomes" id="UP000593580">
    <property type="component" value="Plasmid unnamed"/>
</dbReference>
<reference evidence="2 3" key="1">
    <citation type="submission" date="2019-07" db="EMBL/GenBank/DDBJ databases">
        <title>Sulfurimonas paralvinellae sp. nov., a novel mesophilic, hydrogen- and sulfur-oxidizing chemolithoautotroph within the Epsilonproteo- bacteria isolated from a deep-sea hydrothermal vent polychaete nest, reclassification of Thiomicrospira denitrificans as Sulfurimonas denitrificans comb. nov. and emended description of the genus Sulfurimonas.</title>
        <authorList>
            <person name="Wang S."/>
            <person name="Jiang L."/>
            <person name="Shao Z."/>
        </authorList>
    </citation>
    <scope>NUCLEOTIDE SEQUENCE [LARGE SCALE GENOMIC DNA]</scope>
    <source>
        <strain evidence="2 3">GO25</strain>
        <plasmid evidence="2 3">unnamed</plasmid>
    </source>
</reference>
<dbReference type="KEGG" id="spal:FM071_10385"/>
<evidence type="ECO:0000313" key="3">
    <source>
        <dbReference type="Proteomes" id="UP000593580"/>
    </source>
</evidence>
<keyword evidence="3" id="KW-1185">Reference proteome</keyword>
<keyword evidence="2" id="KW-0614">Plasmid</keyword>